<feature type="signal peptide" evidence="1">
    <location>
        <begin position="1"/>
        <end position="26"/>
    </location>
</feature>
<dbReference type="Gene3D" id="3.30.70.1990">
    <property type="match status" value="1"/>
</dbReference>
<dbReference type="InterPro" id="IPR036188">
    <property type="entry name" value="FAD/NAD-bd_sf"/>
</dbReference>
<evidence type="ECO:0000313" key="3">
    <source>
        <dbReference type="Proteomes" id="UP000184330"/>
    </source>
</evidence>
<reference evidence="2 3" key="1">
    <citation type="submission" date="2016-03" db="EMBL/GenBank/DDBJ databases">
        <authorList>
            <person name="Ploux O."/>
        </authorList>
    </citation>
    <scope>NUCLEOTIDE SEQUENCE [LARGE SCALE GENOMIC DNA]</scope>
    <source>
        <strain evidence="2 3">UAMH 11012</strain>
    </source>
</reference>
<protein>
    <submittedName>
        <fullName evidence="2">Related to amine oxidase, flavin-containing superfamily</fullName>
    </submittedName>
</protein>
<dbReference type="Gene3D" id="1.10.405.20">
    <property type="match status" value="1"/>
</dbReference>
<keyword evidence="3" id="KW-1185">Reference proteome</keyword>
<dbReference type="Proteomes" id="UP000184330">
    <property type="component" value="Unassembled WGS sequence"/>
</dbReference>
<proteinExistence type="predicted"/>
<evidence type="ECO:0000313" key="2">
    <source>
        <dbReference type="EMBL" id="CZR55674.1"/>
    </source>
</evidence>
<gene>
    <name evidence="2" type="ORF">PAC_05562</name>
</gene>
<name>A0A1L7WSB7_9HELO</name>
<dbReference type="OrthoDB" id="68575at2759"/>
<dbReference type="Pfam" id="PF13450">
    <property type="entry name" value="NAD_binding_8"/>
    <property type="match status" value="1"/>
</dbReference>
<dbReference type="EMBL" id="FJOG01000007">
    <property type="protein sequence ID" value="CZR55674.1"/>
    <property type="molecule type" value="Genomic_DNA"/>
</dbReference>
<feature type="chain" id="PRO_5012159786" evidence="1">
    <location>
        <begin position="27"/>
        <end position="470"/>
    </location>
</feature>
<dbReference type="AlphaFoldDB" id="A0A1L7WSB7"/>
<accession>A0A1L7WSB7</accession>
<dbReference type="Gene3D" id="3.50.50.60">
    <property type="entry name" value="FAD/NAD(P)-binding domain"/>
    <property type="match status" value="1"/>
</dbReference>
<sequence length="470" mass="51395">MRATIAPSSPLICLLVLFGIIKATEGDSDVQSYPSTITSQYCIIGGGSSGTYAAVRLQQLGRTVTLIEKESRLGGHVNTYSDPVTGDSFDYGVITFDNISVVTDYFDYLDVPLAPLTYSSATIFIDFANGSIVPDASLPQGNSTAAFIKYIDLVDDEYSYLPNGFNLPSPVPEDLLMTWGDFLEKYDLGDLAFTAFTFLEGVGNILAQPTLYILKYLAKVTVENILGENTFLSTAHQSNQELYNKALAKLGTNALISSNVTHVARDEDGVNVFVSSPVGRKLVHCSKLLIAIPPTIDNLKFLDLHLEEEALFGQFNHSYYWDGVIRNSGIPDSVSLQNVDLAAPYAIPPMPGIYAISSAGLPNLATVYHTSPYTLSDEEVKAEILATTARLVKSLGYPQANGTMELVGFNNHAPFELTVSTDSVRNGFYTKMNELQGKRNTFWTGAAWQAQDSSQIWNWTEHTLLPQLLL</sequence>
<evidence type="ECO:0000256" key="1">
    <source>
        <dbReference type="SAM" id="SignalP"/>
    </source>
</evidence>
<dbReference type="SUPFAM" id="SSF51905">
    <property type="entry name" value="FAD/NAD(P)-binding domain"/>
    <property type="match status" value="1"/>
</dbReference>
<organism evidence="2 3">
    <name type="scientific">Phialocephala subalpina</name>
    <dbReference type="NCBI Taxonomy" id="576137"/>
    <lineage>
        <taxon>Eukaryota</taxon>
        <taxon>Fungi</taxon>
        <taxon>Dikarya</taxon>
        <taxon>Ascomycota</taxon>
        <taxon>Pezizomycotina</taxon>
        <taxon>Leotiomycetes</taxon>
        <taxon>Helotiales</taxon>
        <taxon>Mollisiaceae</taxon>
        <taxon>Phialocephala</taxon>
        <taxon>Phialocephala fortinii species complex</taxon>
    </lineage>
</organism>
<keyword evidence="1" id="KW-0732">Signal</keyword>